<dbReference type="Proteomes" id="UP000319769">
    <property type="component" value="Unassembled WGS sequence"/>
</dbReference>
<dbReference type="RefSeq" id="WP_144750366.1">
    <property type="nucleotide sequence ID" value="NZ_VMNW02000004.1"/>
</dbReference>
<evidence type="ECO:0000256" key="9">
    <source>
        <dbReference type="ARBA" id="ARBA00023004"/>
    </source>
</evidence>
<dbReference type="GO" id="GO:0016740">
    <property type="term" value="F:transferase activity"/>
    <property type="evidence" value="ECO:0007669"/>
    <property type="project" value="UniProtKB-KW"/>
</dbReference>
<dbReference type="GO" id="GO:0046872">
    <property type="term" value="F:metal ion binding"/>
    <property type="evidence" value="ECO:0007669"/>
    <property type="project" value="UniProtKB-KW"/>
</dbReference>
<dbReference type="OrthoDB" id="8135527at2"/>
<dbReference type="AlphaFoldDB" id="A0A5N0VHJ2"/>
<reference evidence="13" key="1">
    <citation type="submission" date="2019-09" db="EMBL/GenBank/DDBJ databases">
        <authorList>
            <person name="Teo W.F.A."/>
            <person name="Duangmal K."/>
        </authorList>
    </citation>
    <scope>NUCLEOTIDE SEQUENCE [LARGE SCALE GENOMIC DNA]</scope>
    <source>
        <strain evidence="13">K81G1</strain>
    </source>
</reference>
<comment type="similarity">
    <text evidence="3">Belongs to the NMT1/THI5 family.</text>
</comment>
<dbReference type="SUPFAM" id="SSF53850">
    <property type="entry name" value="Periplasmic binding protein-like II"/>
    <property type="match status" value="1"/>
</dbReference>
<organism evidence="13 14">
    <name type="scientific">Amycolatopsis acidicola</name>
    <dbReference type="NCBI Taxonomy" id="2596893"/>
    <lineage>
        <taxon>Bacteria</taxon>
        <taxon>Bacillati</taxon>
        <taxon>Actinomycetota</taxon>
        <taxon>Actinomycetes</taxon>
        <taxon>Pseudonocardiales</taxon>
        <taxon>Pseudonocardiaceae</taxon>
        <taxon>Amycolatopsis</taxon>
    </lineage>
</organism>
<gene>
    <name evidence="13" type="ORF">FPZ12_005050</name>
</gene>
<comment type="pathway">
    <text evidence="2">Cofactor biosynthesis; thiamine diphosphate biosynthesis.</text>
</comment>
<evidence type="ECO:0000256" key="3">
    <source>
        <dbReference type="ARBA" id="ARBA00009406"/>
    </source>
</evidence>
<name>A0A5N0VHJ2_9PSEU</name>
<feature type="domain" description="SsuA/THI5-like" evidence="12">
    <location>
        <begin position="16"/>
        <end position="228"/>
    </location>
</feature>
<keyword evidence="14" id="KW-1185">Reference proteome</keyword>
<evidence type="ECO:0000256" key="4">
    <source>
        <dbReference type="ARBA" id="ARBA00011738"/>
    </source>
</evidence>
<comment type="subunit">
    <text evidence="4">Homodimer.</text>
</comment>
<dbReference type="Pfam" id="PF09084">
    <property type="entry name" value="NMT1"/>
    <property type="match status" value="1"/>
</dbReference>
<evidence type="ECO:0000256" key="8">
    <source>
        <dbReference type="ARBA" id="ARBA00022977"/>
    </source>
</evidence>
<evidence type="ECO:0000256" key="2">
    <source>
        <dbReference type="ARBA" id="ARBA00004948"/>
    </source>
</evidence>
<dbReference type="InterPro" id="IPR027939">
    <property type="entry name" value="NMT1/THI5"/>
</dbReference>
<comment type="catalytic activity">
    <reaction evidence="11">
        <text>N(6)-(pyridoxal phosphate)-L-lysyl-[4-amino-5-hydroxymethyl-2-methylpyrimidine phosphate synthase] + L-histidyl-[4-amino-5-hydroxymethyl-2-methylpyrimidine phosphate synthase] + 2 Fe(3+) + 4 H2O = L-lysyl-[4-amino-5-hydroxymethyl-2-methylpyrimidine phosphate synthase] + (2S)-2-amino-5-hydroxy-4-oxopentanoyl-[4-amino-5-hydroxymethyl-2-methylpyrimidine phosphate synthase] + 4-amino-2-methyl-5-(phosphooxymethyl)pyrimidine + 3-oxopropanoate + 2 Fe(2+) + 2 H(+)</text>
        <dbReference type="Rhea" id="RHEA:65756"/>
        <dbReference type="Rhea" id="RHEA-COMP:16892"/>
        <dbReference type="Rhea" id="RHEA-COMP:16893"/>
        <dbReference type="Rhea" id="RHEA-COMP:16894"/>
        <dbReference type="Rhea" id="RHEA-COMP:16895"/>
        <dbReference type="ChEBI" id="CHEBI:15377"/>
        <dbReference type="ChEBI" id="CHEBI:15378"/>
        <dbReference type="ChEBI" id="CHEBI:29033"/>
        <dbReference type="ChEBI" id="CHEBI:29034"/>
        <dbReference type="ChEBI" id="CHEBI:29969"/>
        <dbReference type="ChEBI" id="CHEBI:29979"/>
        <dbReference type="ChEBI" id="CHEBI:33190"/>
        <dbReference type="ChEBI" id="CHEBI:58354"/>
        <dbReference type="ChEBI" id="CHEBI:143915"/>
        <dbReference type="ChEBI" id="CHEBI:157692"/>
    </reaction>
    <physiologicalReaction direction="left-to-right" evidence="11">
        <dbReference type="Rhea" id="RHEA:65757"/>
    </physiologicalReaction>
</comment>
<proteinExistence type="inferred from homology"/>
<evidence type="ECO:0000256" key="11">
    <source>
        <dbReference type="ARBA" id="ARBA00048179"/>
    </source>
</evidence>
<sequence>MTGPLRQLAVTATSHWPNYLPEYVAAEHGYFADEGLDFRRWAPEPWTVVLDDLDAGRAQIALGGIWVPAMYHGRGREYRAFAALNARNPKAFVTREPVADFGVADLAGKTVLAPGAGSAAYYIHTAGLVRRAGADPADVRFIRDLSGGTLTELFLGGLGDVLITDVVNATVLQHAGHGHIALRVDSLGLMPNSVYYTGPGHLDHEDRLPWAFSRALARASQWLAANPARELKALLRREWPGLDTGLLVDVVDDLRGTGLWADIRIDRGSYDEWQDMLAEEHLIDAPVPFDVLVDPRPAEAAVAALAGSTTWS</sequence>
<dbReference type="Gene3D" id="3.40.190.10">
    <property type="entry name" value="Periplasmic binding protein-like II"/>
    <property type="match status" value="2"/>
</dbReference>
<dbReference type="EMBL" id="VMNW02000004">
    <property type="protein sequence ID" value="KAA9165847.1"/>
    <property type="molecule type" value="Genomic_DNA"/>
</dbReference>
<protein>
    <recommendedName>
        <fullName evidence="10">Thiamine pyrimidine synthase</fullName>
    </recommendedName>
</protein>
<keyword evidence="6" id="KW-0479">Metal-binding</keyword>
<evidence type="ECO:0000256" key="10">
    <source>
        <dbReference type="ARBA" id="ARBA00033171"/>
    </source>
</evidence>
<dbReference type="GO" id="GO:0009228">
    <property type="term" value="P:thiamine biosynthetic process"/>
    <property type="evidence" value="ECO:0007669"/>
    <property type="project" value="UniProtKB-KW"/>
</dbReference>
<evidence type="ECO:0000259" key="12">
    <source>
        <dbReference type="Pfam" id="PF09084"/>
    </source>
</evidence>
<dbReference type="PANTHER" id="PTHR31528">
    <property type="entry name" value="4-AMINO-5-HYDROXYMETHYL-2-METHYLPYRIMIDINE PHOSPHATE SYNTHASE THI11-RELATED"/>
    <property type="match status" value="1"/>
</dbReference>
<keyword evidence="7" id="KW-0663">Pyridoxal phosphate</keyword>
<evidence type="ECO:0000313" key="14">
    <source>
        <dbReference type="Proteomes" id="UP000319769"/>
    </source>
</evidence>
<comment type="function">
    <text evidence="1">Responsible for the formation of the pyrimidine heterocycle in the thiamine biosynthesis pathway. Catalyzes the formation of hydroxymethylpyrimidine phosphate (HMP-P) from histidine and pyridoxal phosphate (PLP). The protein uses PLP and the active site histidine to form HMP-P, generating an inactive enzyme. The enzyme can only undergo a single turnover, which suggests it is a suicide enzyme.</text>
</comment>
<keyword evidence="9" id="KW-0408">Iron</keyword>
<evidence type="ECO:0000256" key="5">
    <source>
        <dbReference type="ARBA" id="ARBA00022679"/>
    </source>
</evidence>
<comment type="caution">
    <text evidence="13">The sequence shown here is derived from an EMBL/GenBank/DDBJ whole genome shotgun (WGS) entry which is preliminary data.</text>
</comment>
<evidence type="ECO:0000256" key="6">
    <source>
        <dbReference type="ARBA" id="ARBA00022723"/>
    </source>
</evidence>
<accession>A0A5N0VHJ2</accession>
<evidence type="ECO:0000313" key="13">
    <source>
        <dbReference type="EMBL" id="KAA9165847.1"/>
    </source>
</evidence>
<evidence type="ECO:0000256" key="7">
    <source>
        <dbReference type="ARBA" id="ARBA00022898"/>
    </source>
</evidence>
<dbReference type="PANTHER" id="PTHR31528:SF1">
    <property type="entry name" value="4-AMINO-5-HYDROXYMETHYL-2-METHYLPYRIMIDINE PHOSPHATE SYNTHASE THI11-RELATED"/>
    <property type="match status" value="1"/>
</dbReference>
<keyword evidence="8" id="KW-0784">Thiamine biosynthesis</keyword>
<evidence type="ECO:0000256" key="1">
    <source>
        <dbReference type="ARBA" id="ARBA00003469"/>
    </source>
</evidence>
<keyword evidence="5" id="KW-0808">Transferase</keyword>
<dbReference type="InterPro" id="IPR015168">
    <property type="entry name" value="SsuA/THI5"/>
</dbReference>